<sequence>MMMEEIMVENTRNNTEFENLPQHLIHHIMNYVPYNDAVKFSVLSKTLLSMWLSFPVLDFDYTFFSGQHKDRHRTFLSFILETVHHRCPHRINKPLQRLRVNYPNHYLNSYFNTIFEVLLNFAIKNHAQEIIFDICTINWVNLRSDSLLSLFSSEFLTVLNLRRFRFLVADSIILCPKLKELVISSCKGAQTITVSSPSVEKVEISFCRDLVYNNSKCSVDISACLSLKKCSNLKEAIIEAPKLLKLKYQGSPQVHPMQILANKCSTASIKLPEREIDYDLWFDNLKQFLSCFDHFKNLTISCFKVKDLIIPVKFLKNNESLLRDAKHIKVKSLDFPQGQPVRRLVERLFRLVHKPLKFTFFLEGVRSTLKFEYENKAKKRKRVERRCCLGISTKCWRHYALKVNIQGVNEKERGRLDKLFFHYNL</sequence>
<dbReference type="InterPro" id="IPR001810">
    <property type="entry name" value="F-box_dom"/>
</dbReference>
<proteinExistence type="predicted"/>
<dbReference type="SUPFAM" id="SSF81383">
    <property type="entry name" value="F-box domain"/>
    <property type="match status" value="1"/>
</dbReference>
<accession>A0AAE1MNU6</accession>
<dbReference type="EMBL" id="JAWXYG010000007">
    <property type="protein sequence ID" value="KAK4268433.1"/>
    <property type="molecule type" value="Genomic_DNA"/>
</dbReference>
<protein>
    <recommendedName>
        <fullName evidence="1">F-box domain-containing protein</fullName>
    </recommendedName>
</protein>
<evidence type="ECO:0000259" key="1">
    <source>
        <dbReference type="Pfam" id="PF00646"/>
    </source>
</evidence>
<dbReference type="Gene3D" id="3.80.10.10">
    <property type="entry name" value="Ribonuclease Inhibitor"/>
    <property type="match status" value="1"/>
</dbReference>
<keyword evidence="3" id="KW-1185">Reference proteome</keyword>
<reference evidence="2" key="1">
    <citation type="submission" date="2023-10" db="EMBL/GenBank/DDBJ databases">
        <title>Chromosome-level genome of the transformable northern wattle, Acacia crassicarpa.</title>
        <authorList>
            <person name="Massaro I."/>
            <person name="Sinha N.R."/>
            <person name="Poethig S."/>
            <person name="Leichty A.R."/>
        </authorList>
    </citation>
    <scope>NUCLEOTIDE SEQUENCE</scope>
    <source>
        <strain evidence="2">Acra3RX</strain>
        <tissue evidence="2">Leaf</tissue>
    </source>
</reference>
<dbReference type="Proteomes" id="UP001293593">
    <property type="component" value="Unassembled WGS sequence"/>
</dbReference>
<dbReference type="InterPro" id="IPR032675">
    <property type="entry name" value="LRR_dom_sf"/>
</dbReference>
<dbReference type="AlphaFoldDB" id="A0AAE1MNU6"/>
<feature type="domain" description="F-box" evidence="1">
    <location>
        <begin position="17"/>
        <end position="56"/>
    </location>
</feature>
<comment type="caution">
    <text evidence="2">The sequence shown here is derived from an EMBL/GenBank/DDBJ whole genome shotgun (WGS) entry which is preliminary data.</text>
</comment>
<organism evidence="2 3">
    <name type="scientific">Acacia crassicarpa</name>
    <name type="common">northern wattle</name>
    <dbReference type="NCBI Taxonomy" id="499986"/>
    <lineage>
        <taxon>Eukaryota</taxon>
        <taxon>Viridiplantae</taxon>
        <taxon>Streptophyta</taxon>
        <taxon>Embryophyta</taxon>
        <taxon>Tracheophyta</taxon>
        <taxon>Spermatophyta</taxon>
        <taxon>Magnoliopsida</taxon>
        <taxon>eudicotyledons</taxon>
        <taxon>Gunneridae</taxon>
        <taxon>Pentapetalae</taxon>
        <taxon>rosids</taxon>
        <taxon>fabids</taxon>
        <taxon>Fabales</taxon>
        <taxon>Fabaceae</taxon>
        <taxon>Caesalpinioideae</taxon>
        <taxon>mimosoid clade</taxon>
        <taxon>Acacieae</taxon>
        <taxon>Acacia</taxon>
    </lineage>
</organism>
<dbReference type="InterPro" id="IPR036047">
    <property type="entry name" value="F-box-like_dom_sf"/>
</dbReference>
<name>A0AAE1MNU6_9FABA</name>
<evidence type="ECO:0000313" key="3">
    <source>
        <dbReference type="Proteomes" id="UP001293593"/>
    </source>
</evidence>
<gene>
    <name evidence="2" type="ORF">QN277_025091</name>
</gene>
<dbReference type="PANTHER" id="PTHR34145">
    <property type="entry name" value="OS02G0105600 PROTEIN"/>
    <property type="match status" value="1"/>
</dbReference>
<evidence type="ECO:0000313" key="2">
    <source>
        <dbReference type="EMBL" id="KAK4268433.1"/>
    </source>
</evidence>
<dbReference type="PANTHER" id="PTHR34145:SF28">
    <property type="entry name" value="F-BOX DOMAIN-CONTAINING PROTEIN"/>
    <property type="match status" value="1"/>
</dbReference>
<dbReference type="InterPro" id="IPR053772">
    <property type="entry name" value="At1g61320/At1g61330-like"/>
</dbReference>
<dbReference type="Pfam" id="PF00646">
    <property type="entry name" value="F-box"/>
    <property type="match status" value="1"/>
</dbReference>